<comment type="caution">
    <text evidence="2">The sequence shown here is derived from an EMBL/GenBank/DDBJ whole genome shotgun (WGS) entry which is preliminary data.</text>
</comment>
<gene>
    <name evidence="2" type="ORF">KEU06_27015</name>
</gene>
<dbReference type="EMBL" id="JAGWCR010000022">
    <property type="protein sequence ID" value="MBS3652250.1"/>
    <property type="molecule type" value="Genomic_DNA"/>
</dbReference>
<proteinExistence type="predicted"/>
<sequence length="289" mass="32305">MPIFTDTDRRQLTRQWKPGPTFDNVTEVTRRLSLKDKDGAAADHVPHVRRRVGGVAAARTAVIGEPTKLQAERYAALLEGLDVTIDAMKPGVRARDVFDSGVTAVEAKGFRPYRRQHIGHAIGMAVYEAPVIMPESSDILQAGSTFCLETPYYEPGWGGMMVEDTGLLADNGFELLSTIDRYRPSLDVRRYVEEWRDRDLSRCRSQCQLSGSGRCNFTTDIGALRSTNALAREVAYWSALRARIRLPVCSCGQELRDATCRHCWWQRRVPATAGLVDLIKEGRPHRASA</sequence>
<dbReference type="Gene3D" id="3.90.230.10">
    <property type="entry name" value="Creatinase/methionine aminopeptidase superfamily"/>
    <property type="match status" value="1"/>
</dbReference>
<dbReference type="PANTHER" id="PTHR46112">
    <property type="entry name" value="AMINOPEPTIDASE"/>
    <property type="match status" value="1"/>
</dbReference>
<evidence type="ECO:0000313" key="2">
    <source>
        <dbReference type="EMBL" id="MBS3652250.1"/>
    </source>
</evidence>
<dbReference type="RefSeq" id="WP_188257806.1">
    <property type="nucleotide sequence ID" value="NZ_JABVCF010000022.1"/>
</dbReference>
<keyword evidence="2" id="KW-0031">Aminopeptidase</keyword>
<dbReference type="Pfam" id="PF00557">
    <property type="entry name" value="Peptidase_M24"/>
    <property type="match status" value="1"/>
</dbReference>
<protein>
    <submittedName>
        <fullName evidence="2">Aminopeptidase P family protein</fullName>
    </submittedName>
</protein>
<dbReference type="GO" id="GO:0004177">
    <property type="term" value="F:aminopeptidase activity"/>
    <property type="evidence" value="ECO:0007669"/>
    <property type="project" value="UniProtKB-KW"/>
</dbReference>
<reference evidence="2" key="1">
    <citation type="submission" date="2021-04" db="EMBL/GenBank/DDBJ databases">
        <title>Pseudaminobacter soli sp. nov., isolated from paddy soil contaminated by heavy metals.</title>
        <authorList>
            <person name="Zhang K."/>
        </authorList>
    </citation>
    <scope>NUCLEOTIDE SEQUENCE</scope>
    <source>
        <strain evidence="2">19-2017</strain>
    </source>
</reference>
<dbReference type="InterPro" id="IPR050659">
    <property type="entry name" value="Peptidase_M24B"/>
</dbReference>
<organism evidence="2 3">
    <name type="scientific">Pseudaminobacter soli</name>
    <name type="common">ex Zhang et al. 2022</name>
    <dbReference type="NCBI Taxonomy" id="2831468"/>
    <lineage>
        <taxon>Bacteria</taxon>
        <taxon>Pseudomonadati</taxon>
        <taxon>Pseudomonadota</taxon>
        <taxon>Alphaproteobacteria</taxon>
        <taxon>Hyphomicrobiales</taxon>
        <taxon>Phyllobacteriaceae</taxon>
        <taxon>Pseudaminobacter</taxon>
    </lineage>
</organism>
<dbReference type="CDD" id="cd01066">
    <property type="entry name" value="APP_MetAP"/>
    <property type="match status" value="1"/>
</dbReference>
<feature type="domain" description="Peptidase M24" evidence="1">
    <location>
        <begin position="57"/>
        <end position="167"/>
    </location>
</feature>
<dbReference type="PANTHER" id="PTHR46112:SF3">
    <property type="entry name" value="AMINOPEPTIDASE YPDF"/>
    <property type="match status" value="1"/>
</dbReference>
<name>A0A942IBF3_9HYPH</name>
<keyword evidence="2" id="KW-0645">Protease</keyword>
<dbReference type="InterPro" id="IPR036005">
    <property type="entry name" value="Creatinase/aminopeptidase-like"/>
</dbReference>
<evidence type="ECO:0000313" key="3">
    <source>
        <dbReference type="Proteomes" id="UP000680348"/>
    </source>
</evidence>
<dbReference type="Proteomes" id="UP000680348">
    <property type="component" value="Unassembled WGS sequence"/>
</dbReference>
<keyword evidence="3" id="KW-1185">Reference proteome</keyword>
<dbReference type="AlphaFoldDB" id="A0A942IBF3"/>
<evidence type="ECO:0000259" key="1">
    <source>
        <dbReference type="Pfam" id="PF00557"/>
    </source>
</evidence>
<accession>A0A942IBF3</accession>
<keyword evidence="2" id="KW-0378">Hydrolase</keyword>
<dbReference type="SUPFAM" id="SSF55920">
    <property type="entry name" value="Creatinase/aminopeptidase"/>
    <property type="match status" value="1"/>
</dbReference>
<dbReference type="InterPro" id="IPR000994">
    <property type="entry name" value="Pept_M24"/>
</dbReference>